<accession>A0A858XMJ9</accession>
<evidence type="ECO:0000313" key="2">
    <source>
        <dbReference type="Proteomes" id="UP000500949"/>
    </source>
</evidence>
<dbReference type="EMBL" id="CP046176">
    <property type="protein sequence ID" value="QJR76759.1"/>
    <property type="molecule type" value="Genomic_DNA"/>
</dbReference>
<evidence type="ECO:0000313" key="1">
    <source>
        <dbReference type="EMBL" id="QJR76759.1"/>
    </source>
</evidence>
<name>A0A858XMJ9_9BACT</name>
<dbReference type="RefSeq" id="WP_007835952.1">
    <property type="nucleotide sequence ID" value="NZ_CP046176.1"/>
</dbReference>
<sequence>MKAKVLKYKSDGNTVIAPYMELEAYAENVYTSLSAKNEYGNEDDDCFHVVCKIENVYFSCGQYSRRTLGKEGHREEAAGYCRNWITNTLRDAENGNYITLLSIRVFEGLGLDTAPLLQAREAYRKKQEQRRREQREKEDEKRRLEEAKWQQTLDEGKQKFLDGDEITADIFLEITKRDGFEIHIRTKGTLAHHVKGLYKSGRIRYSKQRGCRTPDFSGCHKAIAAYLKFLEPFSEA</sequence>
<organism evidence="1 2">
    <name type="scientific">Phocaeicola dorei</name>
    <dbReference type="NCBI Taxonomy" id="357276"/>
    <lineage>
        <taxon>Bacteria</taxon>
        <taxon>Pseudomonadati</taxon>
        <taxon>Bacteroidota</taxon>
        <taxon>Bacteroidia</taxon>
        <taxon>Bacteroidales</taxon>
        <taxon>Bacteroidaceae</taxon>
        <taxon>Phocaeicola</taxon>
    </lineage>
</organism>
<protein>
    <submittedName>
        <fullName evidence="1">Uncharacterized protein</fullName>
    </submittedName>
</protein>
<dbReference type="GeneID" id="93447071"/>
<dbReference type="AlphaFoldDB" id="A0A858XMJ9"/>
<gene>
    <name evidence="1" type="ORF">GKD17_10335</name>
</gene>
<proteinExistence type="predicted"/>
<dbReference type="Proteomes" id="UP000500949">
    <property type="component" value="Chromosome"/>
</dbReference>
<reference evidence="1 2" key="1">
    <citation type="submission" date="2019-11" db="EMBL/GenBank/DDBJ databases">
        <title>Complete genome sequence of Bacteroides dorei DSM 17855.</title>
        <authorList>
            <person name="Russell J.T."/>
        </authorList>
    </citation>
    <scope>NUCLEOTIDE SEQUENCE [LARGE SCALE GENOMIC DNA]</scope>
    <source>
        <strain evidence="1 2">DSM 17855</strain>
    </source>
</reference>